<reference evidence="9" key="1">
    <citation type="submission" date="2020-02" db="EMBL/GenBank/DDBJ databases">
        <authorList>
            <person name="Meier V. D."/>
        </authorList>
    </citation>
    <scope>NUCLEOTIDE SEQUENCE</scope>
    <source>
        <strain evidence="9">AVDCRST_MAG73</strain>
    </source>
</reference>
<feature type="domain" description="Transketolase-like pyrimidine-binding" evidence="8">
    <location>
        <begin position="611"/>
        <end position="806"/>
    </location>
</feature>
<dbReference type="Gene3D" id="3.40.50.11610">
    <property type="entry name" value="Multifunctional 2-oxoglutarate metabolism enzyme, C-terminal domain"/>
    <property type="match status" value="1"/>
</dbReference>
<sequence length="996" mass="107064">MAVSQPTPHAPSPSRADDLAQFYGPNAGYVLELYDRYLADPNAVDPETRAAFASFAPAPLVARSVATNGTAPSAPAAATTAPTAAAPATDVSKIVGAVELAVSLREYGHLAARLDPLGSEPPGAPELDPAHHGLAEADLAALPASAVGGPGAEDAADAGEAIERLRAVYCGTTGYDFDHVQVAEERAWLRDAVECARYRADLSPDQRRHLLKRLTEVEGFERFLHQTYLGQKRFSIEGTDVLVPMLDEIVHSAAAGGTREIVVGMAHRGRLNVMTHVLGKPYNAILAAFEGVKARPGATAPLDAADDRTGDVKYHLGARLARDGVTGDLVELPLVLAPNPSHLEFVNPVVVGMARASQDQRDHPGPPTQDAKASLGILLHGDAAFPGQGIVAETLNLSGLPGYTTAGTLHIIVNNQIGFTTDTTDSRSTLYASDLAKGFEIPIVHVNADDPEACLSAARLAFAYRDTFGKDFLIDLIGYRRWGHNEGDEPAFTQPRMYDAITKHPTVRALWAAKLAEDGVVPSEEAAQMEQAVLDRLAGIRRSLAEQPPVEEDEAPRQGERHEVHTAVPEETLRRLHAAIHALPEGFVPSPKLKRQWDRRRAVLDTPDGKVDWAHAEALAFAAILADGVPIRLTGQDAARGTFSHRHLVLHDAHTGAEYVPLHALPEAKAALAVHNSPLSENAAMGFEYGYSVHAPGVLVLWEAQFGDFANGAQVIIDQFLVSARAKWRQRPALVLLLPHGYEGQGPEHSSARLERFLQLSARDNIRVCNVTTAGQYFHLLRRQARRLGVDPRPMVLMTPKSLLRHPLAASPLEELAEGTFRPVLDDPTAADRRESVTRLVLCSGKVVVDLEGSDARSTEAVAIARVEQLQPFQNTALRAAIANYPNLAELVWLQEEPRNMGAWGFMEPRLRELTEGALPIRYAGRPERASPAEGSATQHAEEQARIVGEAFADPPSRAKRSGRTTTNGAKAATNGSHAAVPKATKARAKAGVASP</sequence>
<dbReference type="CDD" id="cd02016">
    <property type="entry name" value="TPP_E1_OGDC_like"/>
    <property type="match status" value="1"/>
</dbReference>
<dbReference type="InterPro" id="IPR042179">
    <property type="entry name" value="KGD_C_sf"/>
</dbReference>
<dbReference type="Gene3D" id="1.10.287.1150">
    <property type="entry name" value="TPP helical domain"/>
    <property type="match status" value="1"/>
</dbReference>
<evidence type="ECO:0000256" key="6">
    <source>
        <dbReference type="ARBA" id="ARBA00023052"/>
    </source>
</evidence>
<dbReference type="InterPro" id="IPR001017">
    <property type="entry name" value="DH_E1"/>
</dbReference>
<organism evidence="9">
    <name type="scientific">uncultured Thermomicrobiales bacterium</name>
    <dbReference type="NCBI Taxonomy" id="1645740"/>
    <lineage>
        <taxon>Bacteria</taxon>
        <taxon>Pseudomonadati</taxon>
        <taxon>Thermomicrobiota</taxon>
        <taxon>Thermomicrobia</taxon>
        <taxon>Thermomicrobiales</taxon>
        <taxon>environmental samples</taxon>
    </lineage>
</organism>
<comment type="cofactor">
    <cofactor evidence="1">
        <name>thiamine diphosphate</name>
        <dbReference type="ChEBI" id="CHEBI:58937"/>
    </cofactor>
</comment>
<evidence type="ECO:0000256" key="5">
    <source>
        <dbReference type="ARBA" id="ARBA00023002"/>
    </source>
</evidence>
<dbReference type="Pfam" id="PF16078">
    <property type="entry name" value="2-oxogl_dehyd_N"/>
    <property type="match status" value="1"/>
</dbReference>
<evidence type="ECO:0000256" key="3">
    <source>
        <dbReference type="ARBA" id="ARBA00006936"/>
    </source>
</evidence>
<evidence type="ECO:0000259" key="8">
    <source>
        <dbReference type="SMART" id="SM00861"/>
    </source>
</evidence>
<name>A0A6J4TGI4_9BACT</name>
<dbReference type="EC" id="1.2.4.2" evidence="4"/>
<dbReference type="SMART" id="SM00861">
    <property type="entry name" value="Transket_pyr"/>
    <property type="match status" value="1"/>
</dbReference>
<dbReference type="NCBIfam" id="TIGR00239">
    <property type="entry name" value="2oxo_dh_E1"/>
    <property type="match status" value="1"/>
</dbReference>
<keyword evidence="5 9" id="KW-0560">Oxidoreductase</keyword>
<dbReference type="InterPro" id="IPR031717">
    <property type="entry name" value="ODO-1/KGD_C"/>
</dbReference>
<comment type="function">
    <text evidence="2">E1 component of the 2-oxoglutarate dehydrogenase (OGDH) complex which catalyzes the decarboxylation of 2-oxoglutarate, the first step in the conversion of 2-oxoglutarate to succinyl-CoA and CO(2).</text>
</comment>
<protein>
    <recommendedName>
        <fullName evidence="4">oxoglutarate dehydrogenase (succinyl-transferring)</fullName>
        <ecNumber evidence="4">1.2.4.2</ecNumber>
    </recommendedName>
</protein>
<proteinExistence type="inferred from homology"/>
<feature type="region of interest" description="Disordered" evidence="7">
    <location>
        <begin position="927"/>
        <end position="996"/>
    </location>
</feature>
<dbReference type="InterPro" id="IPR011603">
    <property type="entry name" value="2oxoglutarate_DH_E1"/>
</dbReference>
<dbReference type="Gene3D" id="3.40.50.12470">
    <property type="match status" value="1"/>
</dbReference>
<dbReference type="InterPro" id="IPR005475">
    <property type="entry name" value="Transketolase-like_Pyr-bd"/>
</dbReference>
<dbReference type="NCBIfam" id="NF006914">
    <property type="entry name" value="PRK09404.1"/>
    <property type="match status" value="1"/>
</dbReference>
<dbReference type="PANTHER" id="PTHR23152">
    <property type="entry name" value="2-OXOGLUTARATE DEHYDROGENASE"/>
    <property type="match status" value="1"/>
</dbReference>
<dbReference type="GO" id="GO:0006099">
    <property type="term" value="P:tricarboxylic acid cycle"/>
    <property type="evidence" value="ECO:0007669"/>
    <property type="project" value="TreeGrafter"/>
</dbReference>
<dbReference type="PIRSF" id="PIRSF000157">
    <property type="entry name" value="Oxoglu_dh_E1"/>
    <property type="match status" value="1"/>
</dbReference>
<dbReference type="GO" id="GO:0004591">
    <property type="term" value="F:oxoglutarate dehydrogenase (succinyl-transferring) activity"/>
    <property type="evidence" value="ECO:0007669"/>
    <property type="project" value="UniProtKB-EC"/>
</dbReference>
<dbReference type="Pfam" id="PF00676">
    <property type="entry name" value="E1_dh"/>
    <property type="match status" value="1"/>
</dbReference>
<dbReference type="InterPro" id="IPR029061">
    <property type="entry name" value="THDP-binding"/>
</dbReference>
<dbReference type="GO" id="GO:0030976">
    <property type="term" value="F:thiamine pyrophosphate binding"/>
    <property type="evidence" value="ECO:0007669"/>
    <property type="project" value="InterPro"/>
</dbReference>
<dbReference type="FunFam" id="3.40.50.970:FF:000036">
    <property type="entry name" value="2-oxoglutarate dehydrogenase E1 component"/>
    <property type="match status" value="1"/>
</dbReference>
<dbReference type="Gene3D" id="3.40.50.970">
    <property type="match status" value="1"/>
</dbReference>
<evidence type="ECO:0000256" key="1">
    <source>
        <dbReference type="ARBA" id="ARBA00001964"/>
    </source>
</evidence>
<evidence type="ECO:0000256" key="4">
    <source>
        <dbReference type="ARBA" id="ARBA00012280"/>
    </source>
</evidence>
<dbReference type="EMBL" id="CADCWE010000017">
    <property type="protein sequence ID" value="CAA9522815.1"/>
    <property type="molecule type" value="Genomic_DNA"/>
</dbReference>
<feature type="compositionally biased region" description="Low complexity" evidence="7">
    <location>
        <begin position="965"/>
        <end position="976"/>
    </location>
</feature>
<gene>
    <name evidence="9" type="ORF">AVDCRST_MAG73-274</name>
</gene>
<dbReference type="InterPro" id="IPR032106">
    <property type="entry name" value="2-oxogl_dehyd_N"/>
</dbReference>
<dbReference type="GO" id="GO:0045252">
    <property type="term" value="C:oxoglutarate dehydrogenase complex"/>
    <property type="evidence" value="ECO:0007669"/>
    <property type="project" value="TreeGrafter"/>
</dbReference>
<evidence type="ECO:0000256" key="7">
    <source>
        <dbReference type="SAM" id="MobiDB-lite"/>
    </source>
</evidence>
<keyword evidence="6" id="KW-0786">Thiamine pyrophosphate</keyword>
<dbReference type="GO" id="GO:0005829">
    <property type="term" value="C:cytosol"/>
    <property type="evidence" value="ECO:0007669"/>
    <property type="project" value="TreeGrafter"/>
</dbReference>
<dbReference type="Pfam" id="PF02779">
    <property type="entry name" value="Transket_pyr"/>
    <property type="match status" value="1"/>
</dbReference>
<dbReference type="SUPFAM" id="SSF52518">
    <property type="entry name" value="Thiamin diphosphate-binding fold (THDP-binding)"/>
    <property type="match status" value="2"/>
</dbReference>
<evidence type="ECO:0000256" key="2">
    <source>
        <dbReference type="ARBA" id="ARBA00003906"/>
    </source>
</evidence>
<dbReference type="NCBIfam" id="NF008907">
    <property type="entry name" value="PRK12270.1"/>
    <property type="match status" value="1"/>
</dbReference>
<evidence type="ECO:0000313" key="9">
    <source>
        <dbReference type="EMBL" id="CAA9522815.1"/>
    </source>
</evidence>
<dbReference type="AlphaFoldDB" id="A0A6J4TGI4"/>
<accession>A0A6J4TGI4</accession>
<dbReference type="PANTHER" id="PTHR23152:SF4">
    <property type="entry name" value="2-OXOADIPATE DEHYDROGENASE COMPLEX COMPONENT E1"/>
    <property type="match status" value="1"/>
</dbReference>
<comment type="similarity">
    <text evidence="3">Belongs to the alpha-ketoglutarate dehydrogenase family.</text>
</comment>
<dbReference type="Pfam" id="PF16870">
    <property type="entry name" value="OxoGdeHyase_C"/>
    <property type="match status" value="1"/>
</dbReference>